<feature type="region of interest" description="Disordered" evidence="1">
    <location>
        <begin position="580"/>
        <end position="649"/>
    </location>
</feature>
<feature type="compositionally biased region" description="Basic and acidic residues" evidence="1">
    <location>
        <begin position="581"/>
        <end position="601"/>
    </location>
</feature>
<name>A0A0N0U477_9HYME</name>
<gene>
    <name evidence="2" type="ORF">WN51_02156</name>
</gene>
<feature type="region of interest" description="Disordered" evidence="1">
    <location>
        <begin position="136"/>
        <end position="173"/>
    </location>
</feature>
<organism evidence="2 3">
    <name type="scientific">Melipona quadrifasciata</name>
    <dbReference type="NCBI Taxonomy" id="166423"/>
    <lineage>
        <taxon>Eukaryota</taxon>
        <taxon>Metazoa</taxon>
        <taxon>Ecdysozoa</taxon>
        <taxon>Arthropoda</taxon>
        <taxon>Hexapoda</taxon>
        <taxon>Insecta</taxon>
        <taxon>Pterygota</taxon>
        <taxon>Neoptera</taxon>
        <taxon>Endopterygota</taxon>
        <taxon>Hymenoptera</taxon>
        <taxon>Apocrita</taxon>
        <taxon>Aculeata</taxon>
        <taxon>Apoidea</taxon>
        <taxon>Anthophila</taxon>
        <taxon>Apidae</taxon>
        <taxon>Melipona</taxon>
    </lineage>
</organism>
<dbReference type="AlphaFoldDB" id="A0A0N0U477"/>
<proteinExistence type="predicted"/>
<evidence type="ECO:0000313" key="3">
    <source>
        <dbReference type="Proteomes" id="UP000053105"/>
    </source>
</evidence>
<feature type="compositionally biased region" description="Basic and acidic residues" evidence="1">
    <location>
        <begin position="615"/>
        <end position="633"/>
    </location>
</feature>
<keyword evidence="3" id="KW-1185">Reference proteome</keyword>
<protein>
    <submittedName>
        <fullName evidence="2">Uncharacterized protein</fullName>
    </submittedName>
</protein>
<dbReference type="EMBL" id="KQ435851">
    <property type="protein sequence ID" value="KOX70732.1"/>
    <property type="molecule type" value="Genomic_DNA"/>
</dbReference>
<dbReference type="Proteomes" id="UP000053105">
    <property type="component" value="Unassembled WGS sequence"/>
</dbReference>
<evidence type="ECO:0000313" key="2">
    <source>
        <dbReference type="EMBL" id="KOX70732.1"/>
    </source>
</evidence>
<reference evidence="2 3" key="1">
    <citation type="submission" date="2015-07" db="EMBL/GenBank/DDBJ databases">
        <title>The genome of Melipona quadrifasciata.</title>
        <authorList>
            <person name="Pan H."/>
            <person name="Kapheim K."/>
        </authorList>
    </citation>
    <scope>NUCLEOTIDE SEQUENCE [LARGE SCALE GENOMIC DNA]</scope>
    <source>
        <strain evidence="2">0111107301</strain>
        <tissue evidence="2">Whole body</tissue>
    </source>
</reference>
<accession>A0A0N0U477</accession>
<sequence>MTKNFWLTIWKCTNLRRNLQSTYNFERSVQEGRRRWDATVVAALKLEVVSGSRPVIEVPSSAFTVETFARGEQFITSAKLIVLILQSRRRNVGVVIERVNDIKEMTQLAGSLQFLNGKNKIWDVVEGPASVEAAYESQGRRRLREQPRQGGKPLDCSKPGKSEATATAKTMRRAVDRVTWEETRAAIRLSAAKDSGESDRGDKDPQLFSKLKSCAYRVCRKTLTKKDIIGTNLFIKSEKTIESNAKYHEYVKLKTSIVMPAEITTIFHCRWHSDDSLDSINLLLIFACPNAVPKAGKFSGSRKNQCESTDNRRRINHNIEYQLDTKVHKAAVFSDKICINSTQRANRSYCIRILFDLEQNLIEAKRKGSGGACRKTNRILISMYSKLREILLRMHALQLKNLSSECYFLEKLLATMTRRPGVEVKLLSQISYDMENRAIDQFEDWYCINGYGLNNDVATKANGFPLASETRISQVLGGPTRGSFVSDLRFSLNMNFIVLSTFPVTKFERNDRSRSERWDSLTALETSQENYPINIGNSQVIEFLECDRFLVIEFLTEFSDPKNSRSDSKDTILSLYKARAARGEKERQRRSNESNRKKETGSPEPGRFTASNHVQETDRRGREKAGQEVKRDSSLCMDKAIGQMNRKRV</sequence>
<evidence type="ECO:0000256" key="1">
    <source>
        <dbReference type="SAM" id="MobiDB-lite"/>
    </source>
</evidence>